<dbReference type="InterPro" id="IPR013785">
    <property type="entry name" value="Aldolase_TIM"/>
</dbReference>
<accession>A0A2V1HP86</accession>
<evidence type="ECO:0000313" key="10">
    <source>
        <dbReference type="Proteomes" id="UP000244893"/>
    </source>
</evidence>
<dbReference type="GO" id="GO:0044205">
    <property type="term" value="P:'de novo' UMP biosynthetic process"/>
    <property type="evidence" value="ECO:0007669"/>
    <property type="project" value="UniProtKB-UniPathway"/>
</dbReference>
<dbReference type="SUPFAM" id="SSF51366">
    <property type="entry name" value="Ribulose-phoshate binding barrel"/>
    <property type="match status" value="1"/>
</dbReference>
<dbReference type="AlphaFoldDB" id="A0A2V1HP86"/>
<dbReference type="GO" id="GO:0004590">
    <property type="term" value="F:orotidine-5'-phosphate decarboxylase activity"/>
    <property type="evidence" value="ECO:0007669"/>
    <property type="project" value="UniProtKB-UniRule"/>
</dbReference>
<dbReference type="InterPro" id="IPR011060">
    <property type="entry name" value="RibuloseP-bd_barrel"/>
</dbReference>
<dbReference type="Gene3D" id="3.20.20.70">
    <property type="entry name" value="Aldolase class I"/>
    <property type="match status" value="1"/>
</dbReference>
<dbReference type="Pfam" id="PF00215">
    <property type="entry name" value="OMPdecase"/>
    <property type="match status" value="1"/>
</dbReference>
<dbReference type="InterPro" id="IPR001754">
    <property type="entry name" value="OMPdeCOase_dom"/>
</dbReference>
<gene>
    <name evidence="9" type="primary">pyrF</name>
    <name evidence="9" type="ORF">DDQ50_11625</name>
</gene>
<dbReference type="GO" id="GO:0006207">
    <property type="term" value="P:'de novo' pyrimidine nucleobase biosynthetic process"/>
    <property type="evidence" value="ECO:0007669"/>
    <property type="project" value="InterPro"/>
</dbReference>
<dbReference type="SMART" id="SM00934">
    <property type="entry name" value="OMPdecase"/>
    <property type="match status" value="1"/>
</dbReference>
<comment type="caution">
    <text evidence="9">The sequence shown here is derived from an EMBL/GenBank/DDBJ whole genome shotgun (WGS) entry which is preliminary data.</text>
</comment>
<keyword evidence="3" id="KW-0210">Decarboxylase</keyword>
<organism evidence="9 10">
    <name type="scientific">Amnibacterium flavum</name>
    <dbReference type="NCBI Taxonomy" id="2173173"/>
    <lineage>
        <taxon>Bacteria</taxon>
        <taxon>Bacillati</taxon>
        <taxon>Actinomycetota</taxon>
        <taxon>Actinomycetes</taxon>
        <taxon>Micrococcales</taxon>
        <taxon>Microbacteriaceae</taxon>
        <taxon>Amnibacterium</taxon>
    </lineage>
</organism>
<evidence type="ECO:0000256" key="4">
    <source>
        <dbReference type="ARBA" id="ARBA00022975"/>
    </source>
</evidence>
<comment type="catalytic activity">
    <reaction evidence="6">
        <text>orotidine 5'-phosphate + H(+) = UMP + CO2</text>
        <dbReference type="Rhea" id="RHEA:11596"/>
        <dbReference type="ChEBI" id="CHEBI:15378"/>
        <dbReference type="ChEBI" id="CHEBI:16526"/>
        <dbReference type="ChEBI" id="CHEBI:57538"/>
        <dbReference type="ChEBI" id="CHEBI:57865"/>
        <dbReference type="EC" id="4.1.1.23"/>
    </reaction>
</comment>
<dbReference type="PANTHER" id="PTHR43375">
    <property type="entry name" value="OROTIDINE 5'-PHOSPHATE DECARBOXYLASE"/>
    <property type="match status" value="1"/>
</dbReference>
<reference evidence="9 10" key="1">
    <citation type="submission" date="2018-05" db="EMBL/GenBank/DDBJ databases">
        <title>Amnibacterium sp. M8JJ-5, whole genome shotgun sequence.</title>
        <authorList>
            <person name="Tuo L."/>
        </authorList>
    </citation>
    <scope>NUCLEOTIDE SEQUENCE [LARGE SCALE GENOMIC DNA]</scope>
    <source>
        <strain evidence="9 10">M8JJ-5</strain>
    </source>
</reference>
<dbReference type="OrthoDB" id="9808470at2"/>
<dbReference type="Proteomes" id="UP000244893">
    <property type="component" value="Unassembled WGS sequence"/>
</dbReference>
<dbReference type="NCBIfam" id="TIGR02127">
    <property type="entry name" value="pyrF_sub2"/>
    <property type="match status" value="1"/>
</dbReference>
<dbReference type="EC" id="4.1.1.23" evidence="7"/>
<keyword evidence="4" id="KW-0665">Pyrimidine biosynthesis</keyword>
<dbReference type="RefSeq" id="WP_116756879.1">
    <property type="nucleotide sequence ID" value="NZ_JBHUEX010000001.1"/>
</dbReference>
<evidence type="ECO:0000256" key="3">
    <source>
        <dbReference type="ARBA" id="ARBA00022793"/>
    </source>
</evidence>
<evidence type="ECO:0000256" key="7">
    <source>
        <dbReference type="NCBIfam" id="TIGR02127"/>
    </source>
</evidence>
<dbReference type="InterPro" id="IPR011995">
    <property type="entry name" value="OMPdecase_type-2"/>
</dbReference>
<proteinExistence type="inferred from homology"/>
<evidence type="ECO:0000259" key="8">
    <source>
        <dbReference type="SMART" id="SM00934"/>
    </source>
</evidence>
<dbReference type="CDD" id="cd04725">
    <property type="entry name" value="OMP_decarboxylase_like"/>
    <property type="match status" value="1"/>
</dbReference>
<evidence type="ECO:0000313" key="9">
    <source>
        <dbReference type="EMBL" id="PVZ94368.1"/>
    </source>
</evidence>
<evidence type="ECO:0000256" key="6">
    <source>
        <dbReference type="ARBA" id="ARBA00049157"/>
    </source>
</evidence>
<keyword evidence="5" id="KW-0456">Lyase</keyword>
<dbReference type="EMBL" id="QEOP01000002">
    <property type="protein sequence ID" value="PVZ94368.1"/>
    <property type="molecule type" value="Genomic_DNA"/>
</dbReference>
<evidence type="ECO:0000256" key="5">
    <source>
        <dbReference type="ARBA" id="ARBA00023239"/>
    </source>
</evidence>
<evidence type="ECO:0000256" key="2">
    <source>
        <dbReference type="ARBA" id="ARBA00008847"/>
    </source>
</evidence>
<sequence length="285" mass="28716">MSSPAPFGDRLAAAIGSFGPLCVGIDPHAHLLEDWGLSDSSAGAEQFGLRVVEACAGEIAVIKPQVAFYERFGSAGFAALESVIGTARAAGILVIADAKRGDLGSTMAAYASAWIEQGSALESDAMTVSPYLGFGSLEGTLDTAKANGKGVFVLSATSNPEAAELQTSVRDGRTVAGAIAGLAAARNAADYPTSPLGSVGVVLGATVDFDALGVDLDVLAASPATPVLAPGFGHQGARFDEVRRLFAAATPGTLMSASRSILAAGPDGIVEAIRAQKRQVLEAVA</sequence>
<name>A0A2V1HP86_9MICO</name>
<feature type="domain" description="Orotidine 5'-phosphate decarboxylase" evidence="8">
    <location>
        <begin position="20"/>
        <end position="273"/>
    </location>
</feature>
<dbReference type="PANTHER" id="PTHR43375:SF1">
    <property type="entry name" value="OROTIDINE 5'-PHOSPHATE DECARBOXYLASE"/>
    <property type="match status" value="1"/>
</dbReference>
<comment type="pathway">
    <text evidence="1">Pyrimidine metabolism; UMP biosynthesis via de novo pathway; UMP from orotate: step 2/2.</text>
</comment>
<evidence type="ECO:0000256" key="1">
    <source>
        <dbReference type="ARBA" id="ARBA00004861"/>
    </source>
</evidence>
<protein>
    <recommendedName>
        <fullName evidence="7">Orotidine-5'-phosphate decarboxylase</fullName>
        <ecNumber evidence="7">4.1.1.23</ecNumber>
    </recommendedName>
</protein>
<keyword evidence="10" id="KW-1185">Reference proteome</keyword>
<dbReference type="UniPathway" id="UPA00070">
    <property type="reaction ID" value="UER00120"/>
</dbReference>
<comment type="similarity">
    <text evidence="2">Belongs to the OMP decarboxylase family. Type 2 subfamily.</text>
</comment>